<dbReference type="EC" id="2.4.2.21" evidence="4 10"/>
<sequence>MEFKIEEPDKKIGQEIKANWDRVAKPLDGLGEFEGLLARIGAILGSPEIDIAKKAVIVMCADNGVVAEGISQSGQEITAAVTENLGKRNTSVCKMAQTVGAEIFPVDIGVNTDRIFPGVISRKVKKGTNDFLLKPAMSEREAMQAVRVGMELVKECKEAGYTLLGTGEMGIGNTTTSAAMAAALLSVPPEIVAGRGAGLSDEGLATKRRVIADALEKYQLRGTEPMRILCSVGGLDIAGLCGVFLGGAKYHMPIVADGVISAVAALTAERLCPGTKEFIIPSHKGKEPASELLMRELGLSPVLDAGLALGEGTGAVMMFSLLDIAMSLYETGATFGDFKIEEYHRF</sequence>
<protein>
    <recommendedName>
        <fullName evidence="5 10">Nicotinate-nucleotide--dimethylbenzimidazole phosphoribosyltransferase</fullName>
        <ecNumber evidence="4 10">2.4.2.21</ecNumber>
    </recommendedName>
</protein>
<comment type="pathway">
    <text evidence="2">Nucleoside biosynthesis; alpha-ribazole biosynthesis; alpha-ribazole from 5,6-dimethylbenzimidazole: step 1/2.</text>
</comment>
<dbReference type="InterPro" id="IPR003200">
    <property type="entry name" value="Nict_dMeBzImd_PRibTrfase"/>
</dbReference>
<dbReference type="Gene3D" id="3.40.50.10210">
    <property type="match status" value="1"/>
</dbReference>
<proteinExistence type="inferred from homology"/>
<keyword evidence="7 11" id="KW-0328">Glycosyltransferase</keyword>
<evidence type="ECO:0000256" key="7">
    <source>
        <dbReference type="ARBA" id="ARBA00022676"/>
    </source>
</evidence>
<dbReference type="InterPro" id="IPR036087">
    <property type="entry name" value="Nict_dMeBzImd_PRibTrfase_sf"/>
</dbReference>
<dbReference type="RefSeq" id="WP_055039571.1">
    <property type="nucleotide sequence ID" value="NZ_CVRS01000067.1"/>
</dbReference>
<name>A0A0M6WKC8_9FIRM</name>
<evidence type="ECO:0000256" key="8">
    <source>
        <dbReference type="ARBA" id="ARBA00022679"/>
    </source>
</evidence>
<dbReference type="CDD" id="cd02439">
    <property type="entry name" value="DMB-PRT_CobT"/>
    <property type="match status" value="1"/>
</dbReference>
<evidence type="ECO:0000256" key="9">
    <source>
        <dbReference type="ARBA" id="ARBA00047340"/>
    </source>
</evidence>
<evidence type="ECO:0000256" key="1">
    <source>
        <dbReference type="ARBA" id="ARBA00002197"/>
    </source>
</evidence>
<evidence type="ECO:0000256" key="3">
    <source>
        <dbReference type="ARBA" id="ARBA00007110"/>
    </source>
</evidence>
<comment type="similarity">
    <text evidence="3">Belongs to the CobT family.</text>
</comment>
<dbReference type="InterPro" id="IPR023195">
    <property type="entry name" value="Nict_dMeBzImd_PRibTrfase_N"/>
</dbReference>
<comment type="function">
    <text evidence="1">Catalyzes the synthesis of alpha-ribazole-5'-phosphate from nicotinate mononucleotide (NAMN) and 5,6-dimethylbenzimidazole (DMB).</text>
</comment>
<evidence type="ECO:0000256" key="2">
    <source>
        <dbReference type="ARBA" id="ARBA00005049"/>
    </source>
</evidence>
<dbReference type="NCBIfam" id="TIGR03160">
    <property type="entry name" value="cobT_DBIPRT"/>
    <property type="match status" value="1"/>
</dbReference>
<keyword evidence="6" id="KW-0169">Cobalamin biosynthesis</keyword>
<gene>
    <name evidence="11" type="ORF">RIL183_03751</name>
</gene>
<dbReference type="OrthoDB" id="9781491at2"/>
<dbReference type="Gene3D" id="1.10.1610.10">
    <property type="match status" value="1"/>
</dbReference>
<evidence type="ECO:0000256" key="5">
    <source>
        <dbReference type="ARBA" id="ARBA00015486"/>
    </source>
</evidence>
<dbReference type="UniPathway" id="UPA00061">
    <property type="reaction ID" value="UER00516"/>
</dbReference>
<evidence type="ECO:0000256" key="10">
    <source>
        <dbReference type="NCBIfam" id="TIGR03160"/>
    </source>
</evidence>
<dbReference type="GO" id="GO:0008939">
    <property type="term" value="F:nicotinate-nucleotide-dimethylbenzimidazole phosphoribosyltransferase activity"/>
    <property type="evidence" value="ECO:0007669"/>
    <property type="project" value="UniProtKB-UniRule"/>
</dbReference>
<dbReference type="PANTHER" id="PTHR43463">
    <property type="entry name" value="NICOTINATE-NUCLEOTIDE--DIMETHYLBENZIMIDAZOLE PHOSPHORIBOSYLTRANSFERASE"/>
    <property type="match status" value="1"/>
</dbReference>
<dbReference type="PANTHER" id="PTHR43463:SF1">
    <property type="entry name" value="NICOTINATE-NUCLEOTIDE--DIMETHYLBENZIMIDAZOLE PHOSPHORIBOSYLTRANSFERASE"/>
    <property type="match status" value="1"/>
</dbReference>
<accession>A0A0M6WKC8</accession>
<dbReference type="AlphaFoldDB" id="A0A0M6WKC8"/>
<evidence type="ECO:0000313" key="11">
    <source>
        <dbReference type="EMBL" id="CRL37392.1"/>
    </source>
</evidence>
<evidence type="ECO:0000313" key="12">
    <source>
        <dbReference type="Proteomes" id="UP000049828"/>
    </source>
</evidence>
<dbReference type="GO" id="GO:0009236">
    <property type="term" value="P:cobalamin biosynthetic process"/>
    <property type="evidence" value="ECO:0007669"/>
    <property type="project" value="UniProtKB-UniRule"/>
</dbReference>
<keyword evidence="12" id="KW-1185">Reference proteome</keyword>
<dbReference type="STRING" id="360807.ERS852392_02575"/>
<organism evidence="11 12">
    <name type="scientific">Roseburia inulinivorans</name>
    <dbReference type="NCBI Taxonomy" id="360807"/>
    <lineage>
        <taxon>Bacteria</taxon>
        <taxon>Bacillati</taxon>
        <taxon>Bacillota</taxon>
        <taxon>Clostridia</taxon>
        <taxon>Lachnospirales</taxon>
        <taxon>Lachnospiraceae</taxon>
        <taxon>Roseburia</taxon>
    </lineage>
</organism>
<evidence type="ECO:0000256" key="4">
    <source>
        <dbReference type="ARBA" id="ARBA00011991"/>
    </source>
</evidence>
<evidence type="ECO:0000256" key="6">
    <source>
        <dbReference type="ARBA" id="ARBA00022573"/>
    </source>
</evidence>
<dbReference type="EMBL" id="CVRS01000067">
    <property type="protein sequence ID" value="CRL37392.1"/>
    <property type="molecule type" value="Genomic_DNA"/>
</dbReference>
<keyword evidence="8 11" id="KW-0808">Transferase</keyword>
<dbReference type="InterPro" id="IPR017846">
    <property type="entry name" value="Nict_dMeBzImd_PRibTrfase_bact"/>
</dbReference>
<reference evidence="12" key="1">
    <citation type="submission" date="2015-05" db="EMBL/GenBank/DDBJ databases">
        <authorList>
            <consortium name="Pathogen Informatics"/>
        </authorList>
    </citation>
    <scope>NUCLEOTIDE SEQUENCE [LARGE SCALE GENOMIC DNA]</scope>
    <source>
        <strain evidence="12">L1-83</strain>
    </source>
</reference>
<dbReference type="NCBIfam" id="NF000996">
    <property type="entry name" value="PRK00105.1"/>
    <property type="match status" value="1"/>
</dbReference>
<comment type="catalytic activity">
    <reaction evidence="9">
        <text>5,6-dimethylbenzimidazole + nicotinate beta-D-ribonucleotide = alpha-ribazole 5'-phosphate + nicotinate + H(+)</text>
        <dbReference type="Rhea" id="RHEA:11196"/>
        <dbReference type="ChEBI" id="CHEBI:15378"/>
        <dbReference type="ChEBI" id="CHEBI:15890"/>
        <dbReference type="ChEBI" id="CHEBI:32544"/>
        <dbReference type="ChEBI" id="CHEBI:57502"/>
        <dbReference type="ChEBI" id="CHEBI:57918"/>
        <dbReference type="EC" id="2.4.2.21"/>
    </reaction>
</comment>
<dbReference type="SUPFAM" id="SSF52733">
    <property type="entry name" value="Nicotinate mononucleotide:5,6-dimethylbenzimidazole phosphoribosyltransferase (CobT)"/>
    <property type="match status" value="1"/>
</dbReference>
<dbReference type="Proteomes" id="UP000049828">
    <property type="component" value="Unassembled WGS sequence"/>
</dbReference>
<dbReference type="Pfam" id="PF02277">
    <property type="entry name" value="DBI_PRT"/>
    <property type="match status" value="1"/>
</dbReference>